<keyword evidence="2" id="KW-1185">Reference proteome</keyword>
<gene>
    <name evidence="1" type="ORF">DPEC_G00258670</name>
</gene>
<evidence type="ECO:0000313" key="2">
    <source>
        <dbReference type="Proteomes" id="UP001157502"/>
    </source>
</evidence>
<proteinExistence type="predicted"/>
<accession>A0ACC2FQV9</accession>
<protein>
    <submittedName>
        <fullName evidence="1">Uncharacterized protein</fullName>
    </submittedName>
</protein>
<evidence type="ECO:0000313" key="1">
    <source>
        <dbReference type="EMBL" id="KAJ7993819.1"/>
    </source>
</evidence>
<reference evidence="1" key="1">
    <citation type="submission" date="2021-05" db="EMBL/GenBank/DDBJ databases">
        <authorList>
            <person name="Pan Q."/>
            <person name="Jouanno E."/>
            <person name="Zahm M."/>
            <person name="Klopp C."/>
            <person name="Cabau C."/>
            <person name="Louis A."/>
            <person name="Berthelot C."/>
            <person name="Parey E."/>
            <person name="Roest Crollius H."/>
            <person name="Montfort J."/>
            <person name="Robinson-Rechavi M."/>
            <person name="Bouchez O."/>
            <person name="Lampietro C."/>
            <person name="Lopez Roques C."/>
            <person name="Donnadieu C."/>
            <person name="Postlethwait J."/>
            <person name="Bobe J."/>
            <person name="Dillon D."/>
            <person name="Chandos A."/>
            <person name="von Hippel F."/>
            <person name="Guiguen Y."/>
        </authorList>
    </citation>
    <scope>NUCLEOTIDE SEQUENCE</scope>
    <source>
        <strain evidence="1">YG-Jan2019</strain>
    </source>
</reference>
<comment type="caution">
    <text evidence="1">The sequence shown here is derived from an EMBL/GenBank/DDBJ whole genome shotgun (WGS) entry which is preliminary data.</text>
</comment>
<dbReference type="Proteomes" id="UP001157502">
    <property type="component" value="Chromosome 23"/>
</dbReference>
<name>A0ACC2FQV9_DALPE</name>
<sequence length="184" mass="21446">MKQQGSWTRWEGFRRRSLSWKDIWNMEGHRIKFLLSSVYDVLPTPTNLQRWRLTEDPSCALCKRPDIVLWSQATRQVALIELTVPWEERIEEAHERKLGKYQSLISESQQAGWRAWNLPVEVGCRGFLGQSLWRALGMLGVRGATRKNLVNNIAKQAETASRWLWLKRSERWLNQAGREGGGQS</sequence>
<dbReference type="EMBL" id="CM055750">
    <property type="protein sequence ID" value="KAJ7993819.1"/>
    <property type="molecule type" value="Genomic_DNA"/>
</dbReference>
<organism evidence="1 2">
    <name type="scientific">Dallia pectoralis</name>
    <name type="common">Alaska blackfish</name>
    <dbReference type="NCBI Taxonomy" id="75939"/>
    <lineage>
        <taxon>Eukaryota</taxon>
        <taxon>Metazoa</taxon>
        <taxon>Chordata</taxon>
        <taxon>Craniata</taxon>
        <taxon>Vertebrata</taxon>
        <taxon>Euteleostomi</taxon>
        <taxon>Actinopterygii</taxon>
        <taxon>Neopterygii</taxon>
        <taxon>Teleostei</taxon>
        <taxon>Protacanthopterygii</taxon>
        <taxon>Esociformes</taxon>
        <taxon>Umbridae</taxon>
        <taxon>Dallia</taxon>
    </lineage>
</organism>